<evidence type="ECO:0000313" key="2">
    <source>
        <dbReference type="Proteomes" id="UP000299102"/>
    </source>
</evidence>
<accession>A0A4C1YPD0</accession>
<gene>
    <name evidence="1" type="ORF">EVAR_60796_1</name>
</gene>
<name>A0A4C1YPD0_EUMVA</name>
<dbReference type="Proteomes" id="UP000299102">
    <property type="component" value="Unassembled WGS sequence"/>
</dbReference>
<reference evidence="1 2" key="1">
    <citation type="journal article" date="2019" name="Commun. Biol.">
        <title>The bagworm genome reveals a unique fibroin gene that provides high tensile strength.</title>
        <authorList>
            <person name="Kono N."/>
            <person name="Nakamura H."/>
            <person name="Ohtoshi R."/>
            <person name="Tomita M."/>
            <person name="Numata K."/>
            <person name="Arakawa K."/>
        </authorList>
    </citation>
    <scope>NUCLEOTIDE SEQUENCE [LARGE SCALE GENOMIC DNA]</scope>
</reference>
<proteinExistence type="predicted"/>
<comment type="caution">
    <text evidence="1">The sequence shown here is derived from an EMBL/GenBank/DDBJ whole genome shotgun (WGS) entry which is preliminary data.</text>
</comment>
<evidence type="ECO:0000313" key="1">
    <source>
        <dbReference type="EMBL" id="GBP76247.1"/>
    </source>
</evidence>
<keyword evidence="2" id="KW-1185">Reference proteome</keyword>
<sequence>MQHRASGLTRFNFQIKSDQTIDQFIVVRIEINAVCSKAPLIQPTVGPKRVRTPVVCAANVCRYVYIYIHGEALQSRYCLTVKTKQLPDTERDNVDTLTRKPDNLATLNVARVPNV</sequence>
<dbReference type="AlphaFoldDB" id="A0A4C1YPD0"/>
<dbReference type="EMBL" id="BGZK01001283">
    <property type="protein sequence ID" value="GBP76247.1"/>
    <property type="molecule type" value="Genomic_DNA"/>
</dbReference>
<protein>
    <submittedName>
        <fullName evidence="1">Uncharacterized protein</fullName>
    </submittedName>
</protein>
<organism evidence="1 2">
    <name type="scientific">Eumeta variegata</name>
    <name type="common">Bagworm moth</name>
    <name type="synonym">Eumeta japonica</name>
    <dbReference type="NCBI Taxonomy" id="151549"/>
    <lineage>
        <taxon>Eukaryota</taxon>
        <taxon>Metazoa</taxon>
        <taxon>Ecdysozoa</taxon>
        <taxon>Arthropoda</taxon>
        <taxon>Hexapoda</taxon>
        <taxon>Insecta</taxon>
        <taxon>Pterygota</taxon>
        <taxon>Neoptera</taxon>
        <taxon>Endopterygota</taxon>
        <taxon>Lepidoptera</taxon>
        <taxon>Glossata</taxon>
        <taxon>Ditrysia</taxon>
        <taxon>Tineoidea</taxon>
        <taxon>Psychidae</taxon>
        <taxon>Oiketicinae</taxon>
        <taxon>Eumeta</taxon>
    </lineage>
</organism>